<dbReference type="OrthoDB" id="8603656at2"/>
<accession>G4CPF6</accession>
<sequence length="119" mass="13690">MTETKFHVGHDGNSHGLFNSYDEAEIYILKERGWTDEEIKNDLAFAKKECSKYGGDLFADPGKMPLWFITEIEMEDGKIVKVDGQSYRDYLESIGGEEGSGEYEADLKRMNAYYLLRRS</sequence>
<dbReference type="PATRIC" id="fig|1030841.3.peg.958"/>
<dbReference type="HOGENOM" id="CLU_2058871_0_0_4"/>
<reference evidence="1 2" key="1">
    <citation type="submission" date="2011-06" db="EMBL/GenBank/DDBJ databases">
        <authorList>
            <person name="Muzny D."/>
            <person name="Qin X."/>
            <person name="Deng J."/>
            <person name="Jiang H."/>
            <person name="Liu Y."/>
            <person name="Qu J."/>
            <person name="Song X.-Z."/>
            <person name="Zhang L."/>
            <person name="Thornton R."/>
            <person name="Coyle M."/>
            <person name="Francisco L."/>
            <person name="Jackson L."/>
            <person name="Javaid M."/>
            <person name="Korchina V."/>
            <person name="Kovar C."/>
            <person name="Mata R."/>
            <person name="Mathew T."/>
            <person name="Ngo R."/>
            <person name="Nguyen L."/>
            <person name="Nguyen N."/>
            <person name="Okwuonu G."/>
            <person name="Ongeri F."/>
            <person name="Pham C."/>
            <person name="Simmons D."/>
            <person name="Wilczek-Boney K."/>
            <person name="Hale W."/>
            <person name="Jakkamsetti A."/>
            <person name="Pham P."/>
            <person name="Ruth R."/>
            <person name="San Lucas F."/>
            <person name="Warren J."/>
            <person name="Zhang J."/>
            <person name="Zhao Z."/>
            <person name="Zhou C."/>
            <person name="Zhu D."/>
            <person name="Lee S."/>
            <person name="Bess C."/>
            <person name="Blankenburg K."/>
            <person name="Forbes L."/>
            <person name="Fu Q."/>
            <person name="Gubbala S."/>
            <person name="Hirani K."/>
            <person name="Jayaseelan J.C."/>
            <person name="Lara F."/>
            <person name="Munidasa M."/>
            <person name="Palculict T."/>
            <person name="Patil S."/>
            <person name="Pu L.-L."/>
            <person name="Saada N."/>
            <person name="Tang L."/>
            <person name="Weissenberger G."/>
            <person name="Zhu Y."/>
            <person name="Hemphill L."/>
            <person name="Shang Y."/>
            <person name="Youmans B."/>
            <person name="Ayvaz T."/>
            <person name="Ross M."/>
            <person name="Santibanez J."/>
            <person name="Aqrawi P."/>
            <person name="Gross S."/>
            <person name="Joshi V."/>
            <person name="Fowler G."/>
            <person name="Nazareth L."/>
            <person name="Reid J."/>
            <person name="Worley K."/>
            <person name="Petrosino J."/>
            <person name="Highlander S."/>
            <person name="Gibbs R."/>
        </authorList>
    </citation>
    <scope>NUCLEOTIDE SEQUENCE [LARGE SCALE GENOMIC DNA]</scope>
    <source>
        <strain evidence="1 2">9715</strain>
    </source>
</reference>
<dbReference type="EMBL" id="AGAZ01000037">
    <property type="protein sequence ID" value="EGZ47896.1"/>
    <property type="molecule type" value="Genomic_DNA"/>
</dbReference>
<evidence type="ECO:0000313" key="2">
    <source>
        <dbReference type="Proteomes" id="UP000005336"/>
    </source>
</evidence>
<gene>
    <name evidence="1" type="ORF">HMPREF9370_0977</name>
</gene>
<dbReference type="AlphaFoldDB" id="G4CPF6"/>
<dbReference type="Proteomes" id="UP000005336">
    <property type="component" value="Unassembled WGS sequence"/>
</dbReference>
<name>G4CPF6_9NEIS</name>
<evidence type="ECO:0000313" key="1">
    <source>
        <dbReference type="EMBL" id="EGZ47896.1"/>
    </source>
</evidence>
<proteinExistence type="predicted"/>
<dbReference type="RefSeq" id="WP_009116119.1">
    <property type="nucleotide sequence ID" value="NZ_JH165159.1"/>
</dbReference>
<keyword evidence="2" id="KW-1185">Reference proteome</keyword>
<comment type="caution">
    <text evidence="1">The sequence shown here is derived from an EMBL/GenBank/DDBJ whole genome shotgun (WGS) entry which is preliminary data.</text>
</comment>
<dbReference type="CDD" id="cd22803">
    <property type="entry name" value="AcrIIC5"/>
    <property type="match status" value="1"/>
</dbReference>
<organism evidence="1 2">
    <name type="scientific">Neisseria wadsworthii 9715</name>
    <dbReference type="NCBI Taxonomy" id="1030841"/>
    <lineage>
        <taxon>Bacteria</taxon>
        <taxon>Pseudomonadati</taxon>
        <taxon>Pseudomonadota</taxon>
        <taxon>Betaproteobacteria</taxon>
        <taxon>Neisseriales</taxon>
        <taxon>Neisseriaceae</taxon>
        <taxon>Neisseria</taxon>
    </lineage>
</organism>
<protein>
    <submittedName>
        <fullName evidence="1">Uncharacterized protein</fullName>
    </submittedName>
</protein>